<dbReference type="GO" id="GO:0035516">
    <property type="term" value="F:broad specificity oxidative DNA demethylase activity"/>
    <property type="evidence" value="ECO:0007669"/>
    <property type="project" value="TreeGrafter"/>
</dbReference>
<keyword evidence="4 6" id="KW-0408">Iron</keyword>
<dbReference type="AlphaFoldDB" id="A0A432ZHX9"/>
<dbReference type="GO" id="GO:0008198">
    <property type="term" value="F:ferrous iron binding"/>
    <property type="evidence" value="ECO:0007669"/>
    <property type="project" value="TreeGrafter"/>
</dbReference>
<evidence type="ECO:0000259" key="7">
    <source>
        <dbReference type="PROSITE" id="PS51471"/>
    </source>
</evidence>
<feature type="binding site" evidence="5">
    <location>
        <position position="69"/>
    </location>
    <ligand>
        <name>substrate</name>
    </ligand>
</feature>
<dbReference type="GO" id="GO:0035515">
    <property type="term" value="F:oxidative RNA demethylase activity"/>
    <property type="evidence" value="ECO:0007669"/>
    <property type="project" value="TreeGrafter"/>
</dbReference>
<dbReference type="GO" id="GO:0005737">
    <property type="term" value="C:cytoplasm"/>
    <property type="evidence" value="ECO:0007669"/>
    <property type="project" value="TreeGrafter"/>
</dbReference>
<sequence>MQDDLFTGNNQPQQFGATAYYLPGFVEQSAPSIIEAVRSCVRQAPLRHFSTPGGRKMSVLSSNCGEYGWVSDNKGYRYQQLDPVTERPWPEMPQVIKKAAIAAAKDCGFSQFEPDACLINVYSTGAAMGLHQDKDESDFSQPIVSFSFGLPVTFLWGGSRRTTKPAKIELKHGDVLVWGGESRLHFHGVKALAEGHHTLTSNVRINLTLRKR</sequence>
<dbReference type="GO" id="GO:0008168">
    <property type="term" value="F:methyltransferase activity"/>
    <property type="evidence" value="ECO:0007669"/>
    <property type="project" value="UniProtKB-KW"/>
</dbReference>
<dbReference type="InterPro" id="IPR037151">
    <property type="entry name" value="AlkB-like_sf"/>
</dbReference>
<evidence type="ECO:0000256" key="5">
    <source>
        <dbReference type="PIRSR" id="PIRSR604574-1"/>
    </source>
</evidence>
<feature type="binding site" evidence="5">
    <location>
        <position position="161"/>
    </location>
    <ligand>
        <name>substrate</name>
    </ligand>
</feature>
<dbReference type="EMBL" id="PIQF01000001">
    <property type="protein sequence ID" value="RUO77539.1"/>
    <property type="molecule type" value="Genomic_DNA"/>
</dbReference>
<dbReference type="NCBIfam" id="NF011930">
    <property type="entry name" value="PRK15401.1"/>
    <property type="match status" value="1"/>
</dbReference>
<dbReference type="GO" id="GO:0035513">
    <property type="term" value="P:oxidative RNA demethylation"/>
    <property type="evidence" value="ECO:0007669"/>
    <property type="project" value="TreeGrafter"/>
</dbReference>
<comment type="caution">
    <text evidence="8">The sequence shown here is derived from an EMBL/GenBank/DDBJ whole genome shotgun (WGS) entry which is preliminary data.</text>
</comment>
<dbReference type="OrthoDB" id="9796932at2"/>
<evidence type="ECO:0000256" key="4">
    <source>
        <dbReference type="ARBA" id="ARBA00023004"/>
    </source>
</evidence>
<proteinExistence type="predicted"/>
<dbReference type="PROSITE" id="PS51471">
    <property type="entry name" value="FE2OG_OXY"/>
    <property type="match status" value="1"/>
</dbReference>
<evidence type="ECO:0000313" key="9">
    <source>
        <dbReference type="Proteomes" id="UP000287908"/>
    </source>
</evidence>
<feature type="binding site" evidence="6">
    <location>
        <position position="187"/>
    </location>
    <ligand>
        <name>Fe cation</name>
        <dbReference type="ChEBI" id="CHEBI:24875"/>
        <note>catalytic</note>
    </ligand>
</feature>
<protein>
    <submittedName>
        <fullName evidence="8">DNA oxidative demethylase AlkB</fullName>
    </submittedName>
</protein>
<accession>A0A432ZHX9</accession>
<feature type="binding site" evidence="6">
    <location>
        <position position="131"/>
    </location>
    <ligand>
        <name>Fe cation</name>
        <dbReference type="ChEBI" id="CHEBI:24875"/>
        <note>catalytic</note>
    </ligand>
</feature>
<feature type="domain" description="Fe2OG dioxygenase" evidence="7">
    <location>
        <begin position="113"/>
        <end position="212"/>
    </location>
</feature>
<dbReference type="RefSeq" id="WP_126783810.1">
    <property type="nucleotide sequence ID" value="NZ_PIQF01000001.1"/>
</dbReference>
<dbReference type="GO" id="GO:0032259">
    <property type="term" value="P:methylation"/>
    <property type="evidence" value="ECO:0007669"/>
    <property type="project" value="UniProtKB-KW"/>
</dbReference>
<feature type="binding site" evidence="5">
    <location>
        <begin position="204"/>
        <end position="210"/>
    </location>
    <ligand>
        <name>2-oxoglutarate</name>
        <dbReference type="ChEBI" id="CHEBI:16810"/>
    </ligand>
</feature>
<keyword evidence="1 6" id="KW-0479">Metal-binding</keyword>
<evidence type="ECO:0000256" key="3">
    <source>
        <dbReference type="ARBA" id="ARBA00023002"/>
    </source>
</evidence>
<organism evidence="8 9">
    <name type="scientific">Idiomarina seosinensis</name>
    <dbReference type="NCBI Taxonomy" id="281739"/>
    <lineage>
        <taxon>Bacteria</taxon>
        <taxon>Pseudomonadati</taxon>
        <taxon>Pseudomonadota</taxon>
        <taxon>Gammaproteobacteria</taxon>
        <taxon>Alteromonadales</taxon>
        <taxon>Idiomarinaceae</taxon>
        <taxon>Idiomarina</taxon>
    </lineage>
</organism>
<feature type="binding site" evidence="6">
    <location>
        <position position="133"/>
    </location>
    <ligand>
        <name>Fe cation</name>
        <dbReference type="ChEBI" id="CHEBI:24875"/>
        <note>catalytic</note>
    </ligand>
</feature>
<feature type="binding site" evidence="5">
    <location>
        <begin position="120"/>
        <end position="122"/>
    </location>
    <ligand>
        <name>2-oxoglutarate</name>
        <dbReference type="ChEBI" id="CHEBI:16810"/>
    </ligand>
</feature>
<keyword evidence="8" id="KW-0489">Methyltransferase</keyword>
<dbReference type="Proteomes" id="UP000287908">
    <property type="component" value="Unassembled WGS sequence"/>
</dbReference>
<keyword evidence="2" id="KW-0223">Dioxygenase</keyword>
<gene>
    <name evidence="8" type="ORF">CWI81_03410</name>
</gene>
<keyword evidence="9" id="KW-1185">Reference proteome</keyword>
<dbReference type="PANTHER" id="PTHR16557">
    <property type="entry name" value="ALKYLATED DNA REPAIR PROTEIN ALKB-RELATED"/>
    <property type="match status" value="1"/>
</dbReference>
<name>A0A432ZHX9_9GAMM</name>
<comment type="cofactor">
    <cofactor evidence="6">
        <name>Fe(2+)</name>
        <dbReference type="ChEBI" id="CHEBI:29033"/>
    </cofactor>
    <text evidence="6">Binds 1 Fe(2+) ion per subunit.</text>
</comment>
<dbReference type="InterPro" id="IPR027450">
    <property type="entry name" value="AlkB-like"/>
</dbReference>
<reference evidence="8 9" key="1">
    <citation type="journal article" date="2011" name="Front. Microbiol.">
        <title>Genomic signatures of strain selection and enhancement in Bacillus atrophaeus var. globigii, a historical biowarfare simulant.</title>
        <authorList>
            <person name="Gibbons H.S."/>
            <person name="Broomall S.M."/>
            <person name="McNew L.A."/>
            <person name="Daligault H."/>
            <person name="Chapman C."/>
            <person name="Bruce D."/>
            <person name="Karavis M."/>
            <person name="Krepps M."/>
            <person name="McGregor P.A."/>
            <person name="Hong C."/>
            <person name="Park K.H."/>
            <person name="Akmal A."/>
            <person name="Feldman A."/>
            <person name="Lin J.S."/>
            <person name="Chang W.E."/>
            <person name="Higgs B.W."/>
            <person name="Demirev P."/>
            <person name="Lindquist J."/>
            <person name="Liem A."/>
            <person name="Fochler E."/>
            <person name="Read T.D."/>
            <person name="Tapia R."/>
            <person name="Johnson S."/>
            <person name="Bishop-Lilly K.A."/>
            <person name="Detter C."/>
            <person name="Han C."/>
            <person name="Sozhamannan S."/>
            <person name="Rosenzweig C.N."/>
            <person name="Skowronski E.W."/>
        </authorList>
    </citation>
    <scope>NUCLEOTIDE SEQUENCE [LARGE SCALE GENOMIC DNA]</scope>
    <source>
        <strain evidence="8 9">CL-SP19</strain>
    </source>
</reference>
<keyword evidence="8" id="KW-0808">Transferase</keyword>
<evidence type="ECO:0000256" key="6">
    <source>
        <dbReference type="PIRSR" id="PIRSR604574-2"/>
    </source>
</evidence>
<evidence type="ECO:0000313" key="8">
    <source>
        <dbReference type="EMBL" id="RUO77539.1"/>
    </source>
</evidence>
<dbReference type="PANTHER" id="PTHR16557:SF2">
    <property type="entry name" value="NUCLEIC ACID DIOXYGENASE ALKBH1"/>
    <property type="match status" value="1"/>
</dbReference>
<dbReference type="InterPro" id="IPR005123">
    <property type="entry name" value="Oxoglu/Fe-dep_dioxygenase_dom"/>
</dbReference>
<feature type="binding site" evidence="5">
    <location>
        <position position="135"/>
    </location>
    <ligand>
        <name>substrate</name>
    </ligand>
</feature>
<evidence type="ECO:0000256" key="2">
    <source>
        <dbReference type="ARBA" id="ARBA00022964"/>
    </source>
</evidence>
<feature type="binding site" evidence="5">
    <location>
        <begin position="76"/>
        <end position="78"/>
    </location>
    <ligand>
        <name>substrate</name>
    </ligand>
</feature>
<keyword evidence="3" id="KW-0560">Oxidoreductase</keyword>
<dbReference type="SUPFAM" id="SSF51197">
    <property type="entry name" value="Clavaminate synthase-like"/>
    <property type="match status" value="1"/>
</dbReference>
<dbReference type="Pfam" id="PF13532">
    <property type="entry name" value="2OG-FeII_Oxy_2"/>
    <property type="match status" value="1"/>
</dbReference>
<dbReference type="Gene3D" id="2.60.120.590">
    <property type="entry name" value="Alpha-ketoglutarate-dependent dioxygenase AlkB-like"/>
    <property type="match status" value="1"/>
</dbReference>
<evidence type="ECO:0000256" key="1">
    <source>
        <dbReference type="ARBA" id="ARBA00022723"/>
    </source>
</evidence>
<dbReference type="InterPro" id="IPR004574">
    <property type="entry name" value="Alkb"/>
</dbReference>